<dbReference type="GO" id="GO:0003677">
    <property type="term" value="F:DNA binding"/>
    <property type="evidence" value="ECO:0007669"/>
    <property type="project" value="InterPro"/>
</dbReference>
<dbReference type="PROSITE" id="PS51063">
    <property type="entry name" value="HTH_CRP_2"/>
    <property type="match status" value="1"/>
</dbReference>
<protein>
    <submittedName>
        <fullName evidence="2">Helix-turn-helix domain-containing protein</fullName>
    </submittedName>
</protein>
<dbReference type="Pfam" id="PF13545">
    <property type="entry name" value="HTH_Crp_2"/>
    <property type="match status" value="1"/>
</dbReference>
<dbReference type="AlphaFoldDB" id="A0A7S9LPK0"/>
<dbReference type="GO" id="GO:0006355">
    <property type="term" value="P:regulation of DNA-templated transcription"/>
    <property type="evidence" value="ECO:0007669"/>
    <property type="project" value="InterPro"/>
</dbReference>
<organism evidence="2 3">
    <name type="scientific">Pontivivens ytuae</name>
    <dbReference type="NCBI Taxonomy" id="2789856"/>
    <lineage>
        <taxon>Bacteria</taxon>
        <taxon>Pseudomonadati</taxon>
        <taxon>Pseudomonadota</taxon>
        <taxon>Alphaproteobacteria</taxon>
        <taxon>Rhodobacterales</taxon>
        <taxon>Paracoccaceae</taxon>
        <taxon>Pontivivens</taxon>
    </lineage>
</organism>
<dbReference type="InterPro" id="IPR036388">
    <property type="entry name" value="WH-like_DNA-bd_sf"/>
</dbReference>
<proteinExistence type="predicted"/>
<gene>
    <name evidence="2" type="ORF">I0K15_14120</name>
</gene>
<reference evidence="2 3" key="1">
    <citation type="submission" date="2020-11" db="EMBL/GenBank/DDBJ databases">
        <title>Description of Pontivivens ytuae sp. nov. isolated from deep sea sediment of Mariana Trench.</title>
        <authorList>
            <person name="Wang Z."/>
            <person name="Sun Q.-L."/>
            <person name="Xu X.-D."/>
            <person name="Tang Y.-Z."/>
            <person name="Zhang J."/>
        </authorList>
    </citation>
    <scope>NUCLEOTIDE SEQUENCE [LARGE SCALE GENOMIC DNA]</scope>
    <source>
        <strain evidence="2 3">MT2928</strain>
    </source>
</reference>
<evidence type="ECO:0000259" key="1">
    <source>
        <dbReference type="PROSITE" id="PS51063"/>
    </source>
</evidence>
<name>A0A7S9LPK0_9RHOB</name>
<feature type="domain" description="HTH crp-type" evidence="1">
    <location>
        <begin position="67"/>
        <end position="141"/>
    </location>
</feature>
<dbReference type="KEGG" id="poz:I0K15_14120"/>
<dbReference type="Proteomes" id="UP000594800">
    <property type="component" value="Chromosome"/>
</dbReference>
<dbReference type="SUPFAM" id="SSF46785">
    <property type="entry name" value="Winged helix' DNA-binding domain"/>
    <property type="match status" value="1"/>
</dbReference>
<accession>A0A7S9LPK0</accession>
<dbReference type="Gene3D" id="1.10.10.10">
    <property type="entry name" value="Winged helix-like DNA-binding domain superfamily/Winged helix DNA-binding domain"/>
    <property type="match status" value="1"/>
</dbReference>
<sequence>MRTGAWMPVVPSCGHADRIHHEATCDTVVRSRHVDTGTEPGLASRLLASTDRRIARDGARIVRLAGGRPVPSLSAMILDLLDRGCGDDAGADVLRMPISRAEVASYLGFEPETVSRAFAALKRSGTILRHGWATVDVVDRARLHALSEV</sequence>
<dbReference type="EMBL" id="CP064942">
    <property type="protein sequence ID" value="QPH52936.1"/>
    <property type="molecule type" value="Genomic_DNA"/>
</dbReference>
<dbReference type="InterPro" id="IPR012318">
    <property type="entry name" value="HTH_CRP"/>
</dbReference>
<evidence type="ECO:0000313" key="3">
    <source>
        <dbReference type="Proteomes" id="UP000594800"/>
    </source>
</evidence>
<dbReference type="InterPro" id="IPR036390">
    <property type="entry name" value="WH_DNA-bd_sf"/>
</dbReference>
<evidence type="ECO:0000313" key="2">
    <source>
        <dbReference type="EMBL" id="QPH52936.1"/>
    </source>
</evidence>
<keyword evidence="3" id="KW-1185">Reference proteome</keyword>
<dbReference type="PRINTS" id="PR00034">
    <property type="entry name" value="HTHCRP"/>
</dbReference>
<dbReference type="SMART" id="SM00419">
    <property type="entry name" value="HTH_CRP"/>
    <property type="match status" value="1"/>
</dbReference>